<dbReference type="InterPro" id="IPR005119">
    <property type="entry name" value="LysR_subst-bd"/>
</dbReference>
<organism evidence="6 7">
    <name type="scientific">Actibacterium atlanticum</name>
    <dbReference type="NCBI Taxonomy" id="1461693"/>
    <lineage>
        <taxon>Bacteria</taxon>
        <taxon>Pseudomonadati</taxon>
        <taxon>Pseudomonadota</taxon>
        <taxon>Alphaproteobacteria</taxon>
        <taxon>Rhodobacterales</taxon>
        <taxon>Roseobacteraceae</taxon>
        <taxon>Actibacterium</taxon>
    </lineage>
</organism>
<dbReference type="SUPFAM" id="SSF53850">
    <property type="entry name" value="Periplasmic binding protein-like II"/>
    <property type="match status" value="1"/>
</dbReference>
<dbReference type="PANTHER" id="PTHR30537:SF3">
    <property type="entry name" value="TRANSCRIPTIONAL REGULATORY PROTEIN"/>
    <property type="match status" value="1"/>
</dbReference>
<reference evidence="6 7" key="1">
    <citation type="submission" date="2013-04" db="EMBL/GenBank/DDBJ databases">
        <title>Shimia sp. 22II-S11-Z10 Genome Sequencing.</title>
        <authorList>
            <person name="Lai Q."/>
            <person name="Li G."/>
            <person name="Shao Z."/>
        </authorList>
    </citation>
    <scope>NUCLEOTIDE SEQUENCE [LARGE SCALE GENOMIC DNA]</scope>
    <source>
        <strain evidence="7">22II-S11-Z10</strain>
    </source>
</reference>
<comment type="caution">
    <text evidence="6">The sequence shown here is derived from an EMBL/GenBank/DDBJ whole genome shotgun (WGS) entry which is preliminary data.</text>
</comment>
<dbReference type="GO" id="GO:0043565">
    <property type="term" value="F:sequence-specific DNA binding"/>
    <property type="evidence" value="ECO:0007669"/>
    <property type="project" value="TreeGrafter"/>
</dbReference>
<protein>
    <submittedName>
        <fullName evidence="6">Transcriptional regulator, LysR family protein</fullName>
    </submittedName>
</protein>
<keyword evidence="3" id="KW-0238">DNA-binding</keyword>
<evidence type="ECO:0000256" key="4">
    <source>
        <dbReference type="ARBA" id="ARBA00023163"/>
    </source>
</evidence>
<dbReference type="EMBL" id="AQQY01000012">
    <property type="protein sequence ID" value="KCV81029.1"/>
    <property type="molecule type" value="Genomic_DNA"/>
</dbReference>
<keyword evidence="2" id="KW-0805">Transcription regulation</keyword>
<comment type="similarity">
    <text evidence="1">Belongs to the LysR transcriptional regulatory family.</text>
</comment>
<dbReference type="GO" id="GO:0003700">
    <property type="term" value="F:DNA-binding transcription factor activity"/>
    <property type="evidence" value="ECO:0007669"/>
    <property type="project" value="InterPro"/>
</dbReference>
<dbReference type="PANTHER" id="PTHR30537">
    <property type="entry name" value="HTH-TYPE TRANSCRIPTIONAL REGULATOR"/>
    <property type="match status" value="1"/>
</dbReference>
<evidence type="ECO:0000256" key="2">
    <source>
        <dbReference type="ARBA" id="ARBA00023015"/>
    </source>
</evidence>
<proteinExistence type="inferred from homology"/>
<dbReference type="Proteomes" id="UP000024836">
    <property type="component" value="Unassembled WGS sequence"/>
</dbReference>
<dbReference type="Gene3D" id="1.10.10.10">
    <property type="entry name" value="Winged helix-like DNA-binding domain superfamily/Winged helix DNA-binding domain"/>
    <property type="match status" value="1"/>
</dbReference>
<dbReference type="Pfam" id="PF00126">
    <property type="entry name" value="HTH_1"/>
    <property type="match status" value="1"/>
</dbReference>
<sequence length="297" mass="33301">MNWDSLRFDWNQVRAFLATVEEGSLSAAARALHLTQPTLGRQVAALEQDLGVTLFERVGRGMQLTEAGLELLEHVRDMGAAANRISLTASGQSQTVEGLVRLSVTETTAAWLMPPILADLRQHAPRIDVELVVSNTLSDLRQREADIALRHVRPTQPDLIARLVRTQSACFYAAQRYLDRFGPIDTAQQLARADFIGFDDQPRMIAWLNDFGLPITNANIRVRSDSFIAAWELARAGLGVTMLGRDLADRFPDMVRVAPDMPEIEVPFWLTSHRELQTSRRIRTVYDFLAEALSKPQ</sequence>
<gene>
    <name evidence="6" type="ORF">ATO10_14544</name>
</gene>
<evidence type="ECO:0000313" key="6">
    <source>
        <dbReference type="EMBL" id="KCV81029.1"/>
    </source>
</evidence>
<dbReference type="PATRIC" id="fig|1461693.3.peg.2936"/>
<dbReference type="GO" id="GO:0006351">
    <property type="term" value="P:DNA-templated transcription"/>
    <property type="evidence" value="ECO:0007669"/>
    <property type="project" value="TreeGrafter"/>
</dbReference>
<dbReference type="InterPro" id="IPR036390">
    <property type="entry name" value="WH_DNA-bd_sf"/>
</dbReference>
<dbReference type="STRING" id="1461693.ATO10_14544"/>
<name>A0A058ZHB9_9RHOB</name>
<feature type="domain" description="HTH lysR-type" evidence="5">
    <location>
        <begin position="8"/>
        <end position="65"/>
    </location>
</feature>
<dbReference type="AlphaFoldDB" id="A0A058ZHB9"/>
<dbReference type="Gene3D" id="3.40.190.290">
    <property type="match status" value="1"/>
</dbReference>
<evidence type="ECO:0000256" key="3">
    <source>
        <dbReference type="ARBA" id="ARBA00023125"/>
    </source>
</evidence>
<keyword evidence="4" id="KW-0804">Transcription</keyword>
<keyword evidence="7" id="KW-1185">Reference proteome</keyword>
<dbReference type="PRINTS" id="PR00039">
    <property type="entry name" value="HTHLYSR"/>
</dbReference>
<evidence type="ECO:0000256" key="1">
    <source>
        <dbReference type="ARBA" id="ARBA00009437"/>
    </source>
</evidence>
<dbReference type="RefSeq" id="WP_202898670.1">
    <property type="nucleotide sequence ID" value="NZ_AQQY01000012.1"/>
</dbReference>
<accession>A0A058ZHB9</accession>
<dbReference type="InterPro" id="IPR036388">
    <property type="entry name" value="WH-like_DNA-bd_sf"/>
</dbReference>
<dbReference type="Pfam" id="PF03466">
    <property type="entry name" value="LysR_substrate"/>
    <property type="match status" value="1"/>
</dbReference>
<dbReference type="eggNOG" id="COG0583">
    <property type="taxonomic scope" value="Bacteria"/>
</dbReference>
<evidence type="ECO:0000259" key="5">
    <source>
        <dbReference type="PROSITE" id="PS50931"/>
    </source>
</evidence>
<dbReference type="PROSITE" id="PS50931">
    <property type="entry name" value="HTH_LYSR"/>
    <property type="match status" value="1"/>
</dbReference>
<dbReference type="InterPro" id="IPR000847">
    <property type="entry name" value="LysR_HTH_N"/>
</dbReference>
<evidence type="ECO:0000313" key="7">
    <source>
        <dbReference type="Proteomes" id="UP000024836"/>
    </source>
</evidence>
<dbReference type="InterPro" id="IPR058163">
    <property type="entry name" value="LysR-type_TF_proteobact-type"/>
</dbReference>
<dbReference type="FunFam" id="1.10.10.10:FF:000001">
    <property type="entry name" value="LysR family transcriptional regulator"/>
    <property type="match status" value="1"/>
</dbReference>
<dbReference type="SUPFAM" id="SSF46785">
    <property type="entry name" value="Winged helix' DNA-binding domain"/>
    <property type="match status" value="1"/>
</dbReference>